<dbReference type="GO" id="GO:0097550">
    <property type="term" value="C:transcription preinitiation complex"/>
    <property type="evidence" value="ECO:0007669"/>
    <property type="project" value="TreeGrafter"/>
</dbReference>
<evidence type="ECO:0000313" key="4">
    <source>
        <dbReference type="EMBL" id="ATZ80408.1"/>
    </source>
</evidence>
<accession>A0A2H4UU32</accession>
<dbReference type="PRINTS" id="PR00685">
    <property type="entry name" value="TIFACTORIIB"/>
</dbReference>
<feature type="domain" description="Transcription factor TFIIB cyclin-like" evidence="3">
    <location>
        <begin position="242"/>
        <end position="325"/>
    </location>
</feature>
<dbReference type="CDD" id="cd00043">
    <property type="entry name" value="CYCLIN_SF"/>
    <property type="match status" value="1"/>
</dbReference>
<dbReference type="SUPFAM" id="SSF47954">
    <property type="entry name" value="Cyclin-like"/>
    <property type="match status" value="2"/>
</dbReference>
<dbReference type="GO" id="GO:0017025">
    <property type="term" value="F:TBP-class protein binding"/>
    <property type="evidence" value="ECO:0007669"/>
    <property type="project" value="InterPro"/>
</dbReference>
<dbReference type="InterPro" id="IPR000812">
    <property type="entry name" value="TFIIB"/>
</dbReference>
<evidence type="ECO:0000313" key="5">
    <source>
        <dbReference type="Proteomes" id="UP000240325"/>
    </source>
</evidence>
<evidence type="ECO:0000259" key="3">
    <source>
        <dbReference type="Pfam" id="PF00382"/>
    </source>
</evidence>
<dbReference type="Gene3D" id="1.10.472.170">
    <property type="match status" value="1"/>
</dbReference>
<keyword evidence="1" id="KW-0805">Transcription regulation</keyword>
<evidence type="ECO:0000256" key="1">
    <source>
        <dbReference type="ARBA" id="ARBA00023015"/>
    </source>
</evidence>
<dbReference type="Gene3D" id="1.10.472.10">
    <property type="entry name" value="Cyclin-like"/>
    <property type="match status" value="1"/>
</dbReference>
<proteinExistence type="predicted"/>
<evidence type="ECO:0000256" key="2">
    <source>
        <dbReference type="ARBA" id="ARBA00023163"/>
    </source>
</evidence>
<keyword evidence="2" id="KW-0804">Transcription</keyword>
<dbReference type="InterPro" id="IPR013150">
    <property type="entry name" value="TFIIB_cyclin"/>
</dbReference>
<gene>
    <name evidence="4" type="ORF">BMW23_0353</name>
</gene>
<reference evidence="4" key="1">
    <citation type="journal article" date="2017" name="Elife">
        <title>The kinetoplastid-infecting Bodo saltans virus (BsV), a window into the most abundant giant viruses in the sea.</title>
        <authorList>
            <person name="Deeg C.M."/>
            <person name="Chow C.-E.T."/>
            <person name="Suttle C.A."/>
        </authorList>
    </citation>
    <scope>NUCLEOTIDE SEQUENCE</scope>
    <source>
        <strain evidence="4">NG1</strain>
    </source>
</reference>
<keyword evidence="5" id="KW-1185">Reference proteome</keyword>
<dbReference type="Proteomes" id="UP000240325">
    <property type="component" value="Segment"/>
</dbReference>
<dbReference type="GO" id="GO:0070897">
    <property type="term" value="P:transcription preinitiation complex assembly"/>
    <property type="evidence" value="ECO:0007669"/>
    <property type="project" value="InterPro"/>
</dbReference>
<dbReference type="Pfam" id="PF00382">
    <property type="entry name" value="TFIIB"/>
    <property type="match status" value="2"/>
</dbReference>
<organism evidence="4">
    <name type="scientific">Bodo saltans virus</name>
    <dbReference type="NCBI Taxonomy" id="2024608"/>
    <lineage>
        <taxon>Viruses</taxon>
        <taxon>Varidnaviria</taxon>
        <taxon>Bamfordvirae</taxon>
        <taxon>Nucleocytoviricota</taxon>
        <taxon>Megaviricetes</taxon>
        <taxon>Imitervirales</taxon>
        <taxon>Mimiviridae</taxon>
        <taxon>Klosneuvirinae</taxon>
        <taxon>Theiavirus</taxon>
        <taxon>Theiavirus salishense</taxon>
    </lineage>
</organism>
<protein>
    <submittedName>
        <fullName evidence="4">Transcription initiation factor TFIIIB</fullName>
    </submittedName>
</protein>
<dbReference type="PANTHER" id="PTHR11618:SF13">
    <property type="entry name" value="TRANSCRIPTION INITIATION FACTOR IIB"/>
    <property type="match status" value="1"/>
</dbReference>
<name>A0A2H4UU32_9VIRU</name>
<dbReference type="EMBL" id="MF782455">
    <property type="protein sequence ID" value="ATZ80408.1"/>
    <property type="molecule type" value="Genomic_DNA"/>
</dbReference>
<sequence>MFQKYPELLKKQEQFSKLFNSDTNTNVDINNNNNDNDICNCEKCDLIEDYSRGYIACRNCGQILREIIDNNPEWKYFDDGDSGNIRCGAIINLLLPKSSLGTTIGGFGKTRVKTLQCWMSMPHNERTLNNDFKIIHEIVSKLKLSKCIEEDTKIMYKMATEAKYTEGEKIGKTMTTRRNNRLSVSAACMAKACKKKGSPYTLKEISEQYGISYSEINRGMKRLEKILSQKQNQANNNDIFQNQFIKRYCDNLHMLSIHTEEVIRITDNIEKINIASGHVPYSLAAATILLVAVKYNLKNITRKKIAAEFDISEVTISKTYKKLEEFKSTIFDDDKTNIMRKTIEEKEDEEIPEEIKKKMKLFGVMVE</sequence>
<dbReference type="SUPFAM" id="SSF57783">
    <property type="entry name" value="Zinc beta-ribbon"/>
    <property type="match status" value="1"/>
</dbReference>
<dbReference type="PANTHER" id="PTHR11618">
    <property type="entry name" value="TRANSCRIPTION INITIATION FACTOR IIB-RELATED"/>
    <property type="match status" value="1"/>
</dbReference>
<dbReference type="InterPro" id="IPR036915">
    <property type="entry name" value="Cyclin-like_sf"/>
</dbReference>
<feature type="domain" description="Transcription factor TFIIB cyclin-like" evidence="3">
    <location>
        <begin position="125"/>
        <end position="225"/>
    </location>
</feature>